<evidence type="ECO:0000256" key="4">
    <source>
        <dbReference type="SAM" id="Phobius"/>
    </source>
</evidence>
<feature type="transmembrane region" description="Helical" evidence="4">
    <location>
        <begin position="208"/>
        <end position="226"/>
    </location>
</feature>
<dbReference type="Pfam" id="PF07690">
    <property type="entry name" value="MFS_1"/>
    <property type="match status" value="1"/>
</dbReference>
<dbReference type="InterPro" id="IPR036259">
    <property type="entry name" value="MFS_trans_sf"/>
</dbReference>
<dbReference type="InterPro" id="IPR011701">
    <property type="entry name" value="MFS"/>
</dbReference>
<keyword evidence="3 4" id="KW-0472">Membrane</keyword>
<proteinExistence type="predicted"/>
<name>A0ABR7Z0K2_9PSED</name>
<organism evidence="5 6">
    <name type="scientific">Pseudomonas typographi</name>
    <dbReference type="NCBI Taxonomy" id="2715964"/>
    <lineage>
        <taxon>Bacteria</taxon>
        <taxon>Pseudomonadati</taxon>
        <taxon>Pseudomonadota</taxon>
        <taxon>Gammaproteobacteria</taxon>
        <taxon>Pseudomonadales</taxon>
        <taxon>Pseudomonadaceae</taxon>
        <taxon>Pseudomonas</taxon>
    </lineage>
</organism>
<evidence type="ECO:0000256" key="3">
    <source>
        <dbReference type="ARBA" id="ARBA00023136"/>
    </source>
</evidence>
<keyword evidence="2 4" id="KW-1133">Transmembrane helix</keyword>
<accession>A0ABR7Z0K2</accession>
<gene>
    <name evidence="5" type="ORF">HAQ05_09285</name>
</gene>
<evidence type="ECO:0000256" key="2">
    <source>
        <dbReference type="ARBA" id="ARBA00022989"/>
    </source>
</evidence>
<protein>
    <submittedName>
        <fullName evidence="5">Multidrug effflux MFS transporter</fullName>
    </submittedName>
</protein>
<feature type="transmembrane region" description="Helical" evidence="4">
    <location>
        <begin position="232"/>
        <end position="250"/>
    </location>
</feature>
<dbReference type="SUPFAM" id="SSF103473">
    <property type="entry name" value="MFS general substrate transporter"/>
    <property type="match status" value="1"/>
</dbReference>
<feature type="transmembrane region" description="Helical" evidence="4">
    <location>
        <begin position="102"/>
        <end position="121"/>
    </location>
</feature>
<evidence type="ECO:0000256" key="1">
    <source>
        <dbReference type="ARBA" id="ARBA00022692"/>
    </source>
</evidence>
<evidence type="ECO:0000313" key="6">
    <source>
        <dbReference type="Proteomes" id="UP000805841"/>
    </source>
</evidence>
<reference evidence="5 6" key="1">
    <citation type="journal article" date="2020" name="Insects">
        <title>Bacteria Belonging to Pseudomonas typographi sp. nov. from the Bark Beetle Ips typographus Have Genomic Potential to Aid in the Host Ecology.</title>
        <authorList>
            <person name="Peral-Aranega E."/>
            <person name="Saati-Santamaria Z."/>
            <person name="Kolarik M."/>
            <person name="Rivas R."/>
            <person name="Garcia-Fraile P."/>
        </authorList>
    </citation>
    <scope>NUCLEOTIDE SEQUENCE [LARGE SCALE GENOMIC DNA]</scope>
    <source>
        <strain evidence="5 6">CA3A</strain>
    </source>
</reference>
<keyword evidence="1 4" id="KW-0812">Transmembrane</keyword>
<keyword evidence="6" id="KW-1185">Reference proteome</keyword>
<dbReference type="Proteomes" id="UP000805841">
    <property type="component" value="Unassembled WGS sequence"/>
</dbReference>
<comment type="caution">
    <text evidence="5">The sequence shown here is derived from an EMBL/GenBank/DDBJ whole genome shotgun (WGS) entry which is preliminary data.</text>
</comment>
<feature type="transmembrane region" description="Helical" evidence="4">
    <location>
        <begin position="46"/>
        <end position="65"/>
    </location>
</feature>
<sequence length="260" mass="27049">MAAFNKTDRLFALLTPVSFPGVFPLDVVLPSVPALAAHFAVTPEAITANIALFPMVYAVAQWPVGSVADRYGLRRVLVLRVAASGCTSLGAAWAASYGAFNAWQLSQAIGCAVFSLLRALVQAHYPARGTADLAHHAGWRVHFSVALTGRGTAGLRALAGELLAVRRVGAGCRRLCAVGAAAAHPATTASTERGSLDRTRFASGAARAALAFGVHFTFIVVPPLLFIERFGLGLWAYGGVMLVYGGIHAGRPIGDGGSAR</sequence>
<feature type="transmembrane region" description="Helical" evidence="4">
    <location>
        <begin position="77"/>
        <end position="96"/>
    </location>
</feature>
<dbReference type="EMBL" id="JAAOCA010000009">
    <property type="protein sequence ID" value="MBD1598898.1"/>
    <property type="molecule type" value="Genomic_DNA"/>
</dbReference>
<dbReference type="Gene3D" id="1.20.1720.10">
    <property type="entry name" value="Multidrug resistance protein D"/>
    <property type="match status" value="1"/>
</dbReference>
<dbReference type="RefSeq" id="WP_190419678.1">
    <property type="nucleotide sequence ID" value="NZ_JAAOCA010000009.1"/>
</dbReference>
<evidence type="ECO:0000313" key="5">
    <source>
        <dbReference type="EMBL" id="MBD1598898.1"/>
    </source>
</evidence>